<dbReference type="InterPro" id="IPR029058">
    <property type="entry name" value="AB_hydrolase_fold"/>
</dbReference>
<evidence type="ECO:0000313" key="2">
    <source>
        <dbReference type="Proteomes" id="UP001165740"/>
    </source>
</evidence>
<dbReference type="PIRSF" id="PIRSF014728">
    <property type="entry name" value="PqaA"/>
    <property type="match status" value="1"/>
</dbReference>
<dbReference type="PANTHER" id="PTHR31497:SF0">
    <property type="entry name" value="AUTOCRINE PROLIFERATION REPRESSOR PROTEIN A"/>
    <property type="match status" value="1"/>
</dbReference>
<dbReference type="InterPro" id="IPR009199">
    <property type="entry name" value="PhoPQ-act_pathogen-rel_PqaA"/>
</dbReference>
<dbReference type="Pfam" id="PF10142">
    <property type="entry name" value="PhoPQ_related"/>
    <property type="match status" value="1"/>
</dbReference>
<name>A0A9W2ZQK0_BIOGL</name>
<dbReference type="AlphaFoldDB" id="A0A9W2ZQK0"/>
<gene>
    <name evidence="3 4 5" type="primary">LOC106079096</name>
</gene>
<proteinExistence type="predicted"/>
<organism evidence="2 5">
    <name type="scientific">Biomphalaria glabrata</name>
    <name type="common">Bloodfluke planorb</name>
    <name type="synonym">Freshwater snail</name>
    <dbReference type="NCBI Taxonomy" id="6526"/>
    <lineage>
        <taxon>Eukaryota</taxon>
        <taxon>Metazoa</taxon>
        <taxon>Spiralia</taxon>
        <taxon>Lophotrochozoa</taxon>
        <taxon>Mollusca</taxon>
        <taxon>Gastropoda</taxon>
        <taxon>Heterobranchia</taxon>
        <taxon>Euthyneura</taxon>
        <taxon>Panpulmonata</taxon>
        <taxon>Hygrophila</taxon>
        <taxon>Lymnaeoidea</taxon>
        <taxon>Planorbidae</taxon>
        <taxon>Biomphalaria</taxon>
    </lineage>
</organism>
<dbReference type="OMA" id="FRMHVLS"/>
<dbReference type="RefSeq" id="XP_055877297.1">
    <property type="nucleotide sequence ID" value="XM_056021322.1"/>
</dbReference>
<keyword evidence="1" id="KW-0732">Signal</keyword>
<dbReference type="SUPFAM" id="SSF53474">
    <property type="entry name" value="alpha/beta-Hydrolases"/>
    <property type="match status" value="1"/>
</dbReference>
<sequence>MGGLACLLLTPVVISVIHGTPLDDYVHAFDPHYSYTLLYKVNTAEYSLHMLNMTSQKWLTECHLCECVLTEKVTKTPIWWHYLSIIVPYNLNYNDTAFVWIDGGNNKQKPPSDKNAARFSAVAVQIGAVFATITQIPNQPTVFWKDPKLQNRTEDNIIAWTWREFLLNGSNPDILLRLPMTKAVVRGFDTVSSYMHNVAQININKFIVAGASKRGWTTWTTAAVDKRVIGMVPCVMDLLNLQKSMHHHFRSLGGWSFALGVYYTMDIFQYLDSPNFSKMQAIVDPLTYSDRFSMPKMIVSASGDQYFLLDDSDYYFRQLPGPKFLRIVPNAAHAASSGHEAELIQDLQGFLLNIFEKATFPKLQWVRSQNITHGKITVSSSLRPKEVTMFHAKTLDGLRRDFRLYVKNPSTGQPVIHPVSWKNGTVTRITDTLFEAVIEKPQVGWAALFIMLKFPGQKGSTMDFTTDVNIVPDIFPFPDCSGETCRGTLV</sequence>
<dbReference type="RefSeq" id="XP_055877295.1">
    <property type="nucleotide sequence ID" value="XM_056021320.1"/>
</dbReference>
<dbReference type="OrthoDB" id="2020799at2759"/>
<accession>A0A9W2ZQK0</accession>
<feature type="signal peptide" evidence="1">
    <location>
        <begin position="1"/>
        <end position="19"/>
    </location>
</feature>
<dbReference type="GeneID" id="106079096"/>
<evidence type="ECO:0000256" key="1">
    <source>
        <dbReference type="SAM" id="SignalP"/>
    </source>
</evidence>
<evidence type="ECO:0000313" key="4">
    <source>
        <dbReference type="RefSeq" id="XP_055877296.1"/>
    </source>
</evidence>
<dbReference type="Proteomes" id="UP001165740">
    <property type="component" value="Chromosome 2"/>
</dbReference>
<protein>
    <submittedName>
        <fullName evidence="3 4">Autocrine proliferation repressor protein A-like isoform X1</fullName>
    </submittedName>
</protein>
<keyword evidence="2" id="KW-1185">Reference proteome</keyword>
<dbReference type="PANTHER" id="PTHR31497">
    <property type="entry name" value="AUTOCRINE PROLIFERATION REPRESSOR PROTEIN A"/>
    <property type="match status" value="1"/>
</dbReference>
<feature type="chain" id="PRO_5044702660" evidence="1">
    <location>
        <begin position="20"/>
        <end position="490"/>
    </location>
</feature>
<dbReference type="RefSeq" id="XP_055877296.1">
    <property type="nucleotide sequence ID" value="XM_056021321.1"/>
</dbReference>
<evidence type="ECO:0000313" key="5">
    <source>
        <dbReference type="RefSeq" id="XP_055877297.1"/>
    </source>
</evidence>
<dbReference type="Gene3D" id="3.40.50.1820">
    <property type="entry name" value="alpha/beta hydrolase"/>
    <property type="match status" value="1"/>
</dbReference>
<reference evidence="3 4" key="1">
    <citation type="submission" date="2025-04" db="UniProtKB">
        <authorList>
            <consortium name="RefSeq"/>
        </authorList>
    </citation>
    <scope>IDENTIFICATION</scope>
</reference>
<evidence type="ECO:0000313" key="3">
    <source>
        <dbReference type="RefSeq" id="XP_055877295.1"/>
    </source>
</evidence>